<dbReference type="EMBL" id="GL833196">
    <property type="protein sequence ID" value="EGB03110.1"/>
    <property type="molecule type" value="Genomic_DNA"/>
</dbReference>
<evidence type="ECO:0000313" key="3">
    <source>
        <dbReference type="Proteomes" id="UP000002729"/>
    </source>
</evidence>
<dbReference type="GeneID" id="20226709"/>
<sequence>MADTKEQLDNIYGDDKVRTKSFVDSQLNTFLDGHRFQVNHTAEFNLGRFNKNVSNPMFANFSQYATYEDLVRSPSNDPNLYARLRCHTMSKLEEAFDDLIKACYRQGRNDSPFDPPPATPPANFEPRPRPIWTKEFMLSALRQWRYMPNKVKTGSGPQGNKDLPCWTEIKHLDTNYGIPNPFWAIHTLVKATMDVVPSSNNEEHISTFNKTNYESKYYADHYISYLRGYQTFMEKNGVTVIDDKLLTKFQDDFLPQHKDQGRDGYDSQLYLLADARRCSRDGLPTPHIPPAVASAWNTFSDLQLYLTTLGNKFRRGGGHTACYRSPMPMKYSVHSLNDSSSMQFGTKPGRALMAGAFNSEWVDGVKVTGHALAILQQQREQLYEPRDDQNDHGILSDILDDLDDYGDFDSKEDLLADYSAFALHQRQRGGGRPPQREKGYYNRYDDRIEEVRKRIRDKLSRAKDNLDDAHKWNRRSPGNARVVPYYNEKASRTPDLSSGKRAMVKPWQEGKRLQDAKSRQDWNAVAEVDKELAQALSTYQQPPELAREDPDKPTRQDKQDNLICALLDVLDVAKHAKMSPEATAAALAVMNDRFYNTPAGEDEEDEEEELKGDSHVNFVDTATVQCYLTQGPRTNVLRPCYCREVKIDTGSTFDLGWSGTTDPQDARTLVCYGLGMVQKLQEPPVVPDLDLALPGRPNLAVRVLTLENLVADLQERLARLET</sequence>
<evidence type="ECO:0000256" key="1">
    <source>
        <dbReference type="SAM" id="MobiDB-lite"/>
    </source>
</evidence>
<protein>
    <submittedName>
        <fullName evidence="2">Uncharacterized protein</fullName>
    </submittedName>
</protein>
<feature type="region of interest" description="Disordered" evidence="1">
    <location>
        <begin position="537"/>
        <end position="556"/>
    </location>
</feature>
<reference evidence="2 3" key="1">
    <citation type="journal article" date="2011" name="Proc. Natl. Acad. Sci. U.S.A.">
        <title>Niche of harmful alga Aureococcus anophagefferens revealed through ecogenomics.</title>
        <authorList>
            <person name="Gobler C.J."/>
            <person name="Berry D.L."/>
            <person name="Dyhrman S.T."/>
            <person name="Wilhelm S.W."/>
            <person name="Salamov A."/>
            <person name="Lobanov A.V."/>
            <person name="Zhang Y."/>
            <person name="Collier J.L."/>
            <person name="Wurch L.L."/>
            <person name="Kustka A.B."/>
            <person name="Dill B.D."/>
            <person name="Shah M."/>
            <person name="VerBerkmoes N.C."/>
            <person name="Kuo A."/>
            <person name="Terry A."/>
            <person name="Pangilinan J."/>
            <person name="Lindquist E.A."/>
            <person name="Lucas S."/>
            <person name="Paulsen I.T."/>
            <person name="Hattenrath-Lehmann T.K."/>
            <person name="Talmage S.C."/>
            <person name="Walker E.A."/>
            <person name="Koch F."/>
            <person name="Burson A.M."/>
            <person name="Marcoval M.A."/>
            <person name="Tang Y.Z."/>
            <person name="Lecleir G.R."/>
            <person name="Coyne K.J."/>
            <person name="Berg G.M."/>
            <person name="Bertrand E.M."/>
            <person name="Saito M.A."/>
            <person name="Gladyshev V.N."/>
            <person name="Grigoriev I.V."/>
        </authorList>
    </citation>
    <scope>NUCLEOTIDE SEQUENCE [LARGE SCALE GENOMIC DNA]</scope>
    <source>
        <strain evidence="3">CCMP 1984</strain>
    </source>
</reference>
<gene>
    <name evidence="2" type="ORF">AURANDRAFT_68287</name>
</gene>
<dbReference type="KEGG" id="aaf:AURANDRAFT_68287"/>
<dbReference type="AlphaFoldDB" id="F0YP43"/>
<evidence type="ECO:0000313" key="2">
    <source>
        <dbReference type="EMBL" id="EGB03110.1"/>
    </source>
</evidence>
<accession>F0YP43</accession>
<name>F0YP43_AURAN</name>
<dbReference type="RefSeq" id="XP_009042185.1">
    <property type="nucleotide sequence ID" value="XM_009043937.1"/>
</dbReference>
<feature type="compositionally biased region" description="Basic and acidic residues" evidence="1">
    <location>
        <begin position="545"/>
        <end position="556"/>
    </location>
</feature>
<keyword evidence="3" id="KW-1185">Reference proteome</keyword>
<dbReference type="InParanoid" id="F0YP43"/>
<dbReference type="Proteomes" id="UP000002729">
    <property type="component" value="Unassembled WGS sequence"/>
</dbReference>
<proteinExistence type="predicted"/>
<organism evidence="3">
    <name type="scientific">Aureococcus anophagefferens</name>
    <name type="common">Harmful bloom alga</name>
    <dbReference type="NCBI Taxonomy" id="44056"/>
    <lineage>
        <taxon>Eukaryota</taxon>
        <taxon>Sar</taxon>
        <taxon>Stramenopiles</taxon>
        <taxon>Ochrophyta</taxon>
        <taxon>Pelagophyceae</taxon>
        <taxon>Pelagomonadales</taxon>
        <taxon>Pelagomonadaceae</taxon>
        <taxon>Aureococcus</taxon>
    </lineage>
</organism>